<dbReference type="Proteomes" id="UP001162164">
    <property type="component" value="Unassembled WGS sequence"/>
</dbReference>
<sequence length="215" mass="24164">MIVNEPLQNSCAQKLASLGPTQYCNFRNDAFSTSITTLHSNSPTTSRTSTLDQLTVTDKLVALVSHIKQQNDHILEWTNKQNSSVNTTKFGMPFSFPVETVDELDQLNSYISDNSDQFTALALYLSTLGGDTVTSKTNRILKHIMSDVIASKFNYYGQRSQKRPFSDLPLKNLIVGAVKKGISKSTDKEVEDVVKVWLKHAQERLKKKHARKDQI</sequence>
<dbReference type="PANTHER" id="PTHR34153">
    <property type="entry name" value="SI:CH211-262H13.3-RELATED-RELATED"/>
    <property type="match status" value="1"/>
</dbReference>
<dbReference type="EMBL" id="JAPWTJ010003265">
    <property type="protein sequence ID" value="KAJ8959280.1"/>
    <property type="molecule type" value="Genomic_DNA"/>
</dbReference>
<dbReference type="PANTHER" id="PTHR34153:SF2">
    <property type="entry name" value="SI:CH211-262H13.3-RELATED"/>
    <property type="match status" value="1"/>
</dbReference>
<dbReference type="InterPro" id="IPR032071">
    <property type="entry name" value="DUF4806"/>
</dbReference>
<evidence type="ECO:0000259" key="1">
    <source>
        <dbReference type="Pfam" id="PF16064"/>
    </source>
</evidence>
<proteinExistence type="predicted"/>
<gene>
    <name evidence="2" type="ORF">NQ317_003933</name>
</gene>
<protein>
    <recommendedName>
        <fullName evidence="1">DUF4806 domain-containing protein</fullName>
    </recommendedName>
</protein>
<organism evidence="2 3">
    <name type="scientific">Molorchus minor</name>
    <dbReference type="NCBI Taxonomy" id="1323400"/>
    <lineage>
        <taxon>Eukaryota</taxon>
        <taxon>Metazoa</taxon>
        <taxon>Ecdysozoa</taxon>
        <taxon>Arthropoda</taxon>
        <taxon>Hexapoda</taxon>
        <taxon>Insecta</taxon>
        <taxon>Pterygota</taxon>
        <taxon>Neoptera</taxon>
        <taxon>Endopterygota</taxon>
        <taxon>Coleoptera</taxon>
        <taxon>Polyphaga</taxon>
        <taxon>Cucujiformia</taxon>
        <taxon>Chrysomeloidea</taxon>
        <taxon>Cerambycidae</taxon>
        <taxon>Lamiinae</taxon>
        <taxon>Monochamini</taxon>
        <taxon>Molorchus</taxon>
    </lineage>
</organism>
<keyword evidence="3" id="KW-1185">Reference proteome</keyword>
<accession>A0ABQ9IS17</accession>
<comment type="caution">
    <text evidence="2">The sequence shown here is derived from an EMBL/GenBank/DDBJ whole genome shotgun (WGS) entry which is preliminary data.</text>
</comment>
<evidence type="ECO:0000313" key="2">
    <source>
        <dbReference type="EMBL" id="KAJ8959280.1"/>
    </source>
</evidence>
<dbReference type="Pfam" id="PF16064">
    <property type="entry name" value="DUF4806"/>
    <property type="match status" value="1"/>
</dbReference>
<evidence type="ECO:0000313" key="3">
    <source>
        <dbReference type="Proteomes" id="UP001162164"/>
    </source>
</evidence>
<reference evidence="2" key="1">
    <citation type="journal article" date="2023" name="Insect Mol. Biol.">
        <title>Genome sequencing provides insights into the evolution of gene families encoding plant cell wall-degrading enzymes in longhorned beetles.</title>
        <authorList>
            <person name="Shin N.R."/>
            <person name="Okamura Y."/>
            <person name="Kirsch R."/>
            <person name="Pauchet Y."/>
        </authorList>
    </citation>
    <scope>NUCLEOTIDE SEQUENCE</scope>
    <source>
        <strain evidence="2">MMC_N1</strain>
    </source>
</reference>
<feature type="domain" description="DUF4806" evidence="1">
    <location>
        <begin position="93"/>
        <end position="168"/>
    </location>
</feature>
<name>A0ABQ9IS17_9CUCU</name>